<evidence type="ECO:0000256" key="1">
    <source>
        <dbReference type="SAM" id="MobiDB-lite"/>
    </source>
</evidence>
<feature type="region of interest" description="Disordered" evidence="1">
    <location>
        <begin position="1"/>
        <end position="34"/>
    </location>
</feature>
<evidence type="ECO:0000313" key="3">
    <source>
        <dbReference type="Proteomes" id="UP000694240"/>
    </source>
</evidence>
<keyword evidence="3" id="KW-1185">Reference proteome</keyword>
<dbReference type="AlphaFoldDB" id="A0A8T1XNX4"/>
<organism evidence="2 3">
    <name type="scientific">Arabidopsis thaliana x Arabidopsis arenosa</name>
    <dbReference type="NCBI Taxonomy" id="1240361"/>
    <lineage>
        <taxon>Eukaryota</taxon>
        <taxon>Viridiplantae</taxon>
        <taxon>Streptophyta</taxon>
        <taxon>Embryophyta</taxon>
        <taxon>Tracheophyta</taxon>
        <taxon>Spermatophyta</taxon>
        <taxon>Magnoliopsida</taxon>
        <taxon>eudicotyledons</taxon>
        <taxon>Gunneridae</taxon>
        <taxon>Pentapetalae</taxon>
        <taxon>rosids</taxon>
        <taxon>malvids</taxon>
        <taxon>Brassicales</taxon>
        <taxon>Brassicaceae</taxon>
        <taxon>Camelineae</taxon>
        <taxon>Arabidopsis</taxon>
    </lineage>
</organism>
<dbReference type="EMBL" id="JAEFBK010000013">
    <property type="protein sequence ID" value="KAG7533954.1"/>
    <property type="molecule type" value="Genomic_DNA"/>
</dbReference>
<comment type="caution">
    <text evidence="2">The sequence shown here is derived from an EMBL/GenBank/DDBJ whole genome shotgun (WGS) entry which is preliminary data.</text>
</comment>
<name>A0A8T1XNX4_9BRAS</name>
<dbReference type="InterPro" id="IPR006462">
    <property type="entry name" value="MS5"/>
</dbReference>
<evidence type="ECO:0000313" key="2">
    <source>
        <dbReference type="EMBL" id="KAG7533954.1"/>
    </source>
</evidence>
<gene>
    <name evidence="2" type="ORF">ISN45_Aa08g015420</name>
</gene>
<proteinExistence type="predicted"/>
<reference evidence="2 3" key="1">
    <citation type="submission" date="2020-12" db="EMBL/GenBank/DDBJ databases">
        <title>Concerted genomic and epigenomic changes stabilize Arabidopsis allopolyploids.</title>
        <authorList>
            <person name="Chen Z."/>
        </authorList>
    </citation>
    <scope>NUCLEOTIDE SEQUENCE [LARGE SCALE GENOMIC DNA]</scope>
    <source>
        <strain evidence="2">Allo738</strain>
        <tissue evidence="2">Leaf</tissue>
    </source>
</reference>
<protein>
    <submittedName>
        <fullName evidence="2">Protein MS5</fullName>
    </submittedName>
</protein>
<dbReference type="Proteomes" id="UP000694240">
    <property type="component" value="Chromosome 13"/>
</dbReference>
<accession>A0A8T1XNX4</accession>
<dbReference type="Pfam" id="PF04776">
    <property type="entry name" value="protein_MS5"/>
    <property type="match status" value="1"/>
</dbReference>
<sequence length="329" mass="37662">MWKRESSEEASSPPQSHEYLEAQRSLLPSVQSSSPHMLLPPASAPVFLPSASAPKEPLNFSQVLTVRELDLVPNRNSSHSYENPMFLPPPPMFLPHAPLLYPLSSLKSWSRAESGRAQQFRSRESIFYPYKEEQILSSEEELFVDPMGRNSSCHLETLARHAIENKDCLSAIVTKCRIKPQNNPEYLSDSEKGRGHNPFNKALVDDFFKGEMPNWLPNDALMGNNKMQYYEMKESEVEEDKEWLHLYAELALLTLQGSELKTIQPVKPLELRKIVVSTKEDVEWKKKVKAENAIFYISFKNCCGRDYNVIARRTTDGIPEHFSLEVKCC</sequence>